<comment type="catalytic activity">
    <reaction evidence="9">
        <text>L-seryl-[protein] + ATP = O-phospho-L-seryl-[protein] + ADP + H(+)</text>
        <dbReference type="Rhea" id="RHEA:17989"/>
        <dbReference type="Rhea" id="RHEA-COMP:9863"/>
        <dbReference type="Rhea" id="RHEA-COMP:11604"/>
        <dbReference type="ChEBI" id="CHEBI:15378"/>
        <dbReference type="ChEBI" id="CHEBI:29999"/>
        <dbReference type="ChEBI" id="CHEBI:30616"/>
        <dbReference type="ChEBI" id="CHEBI:83421"/>
        <dbReference type="ChEBI" id="CHEBI:456216"/>
        <dbReference type="EC" id="2.7.11.1"/>
    </reaction>
</comment>
<evidence type="ECO:0000256" key="7">
    <source>
        <dbReference type="ARBA" id="ARBA00022840"/>
    </source>
</evidence>
<evidence type="ECO:0000313" key="13">
    <source>
        <dbReference type="EMBL" id="KAA8589844.1"/>
    </source>
</evidence>
<dbReference type="Gene3D" id="3.30.200.20">
    <property type="entry name" value="Phosphorylase Kinase, domain 1"/>
    <property type="match status" value="1"/>
</dbReference>
<comment type="similarity">
    <text evidence="1">Belongs to the protein kinase superfamily. CAMK Ser/Thr protein kinase family. SNF1 subfamily.</text>
</comment>
<proteinExistence type="inferred from homology"/>
<comment type="caution">
    <text evidence="13">The sequence shown here is derived from an EMBL/GenBank/DDBJ whole genome shotgun (WGS) entry which is preliminary data.</text>
</comment>
<keyword evidence="5 10" id="KW-0547">Nucleotide-binding</keyword>
<evidence type="ECO:0000256" key="2">
    <source>
        <dbReference type="ARBA" id="ARBA00012513"/>
    </source>
</evidence>
<dbReference type="FunFam" id="3.30.200.20:FF:000136">
    <property type="entry name" value="Non-specific serine/threonine protein kinase"/>
    <property type="match status" value="1"/>
</dbReference>
<gene>
    <name evidence="13" type="ORF">FQN60_013209</name>
</gene>
<organism evidence="13 14">
    <name type="scientific">Etheostoma spectabile</name>
    <name type="common">orangethroat darter</name>
    <dbReference type="NCBI Taxonomy" id="54343"/>
    <lineage>
        <taxon>Eukaryota</taxon>
        <taxon>Metazoa</taxon>
        <taxon>Chordata</taxon>
        <taxon>Craniata</taxon>
        <taxon>Vertebrata</taxon>
        <taxon>Euteleostomi</taxon>
        <taxon>Actinopterygii</taxon>
        <taxon>Neopterygii</taxon>
        <taxon>Teleostei</taxon>
        <taxon>Neoteleostei</taxon>
        <taxon>Acanthomorphata</taxon>
        <taxon>Eupercaria</taxon>
        <taxon>Perciformes</taxon>
        <taxon>Percoidei</taxon>
        <taxon>Percidae</taxon>
        <taxon>Etheostomatinae</taxon>
        <taxon>Etheostoma</taxon>
    </lineage>
</organism>
<dbReference type="PANTHER" id="PTHR24346">
    <property type="entry name" value="MAP/MICROTUBULE AFFINITY-REGULATING KINASE"/>
    <property type="match status" value="1"/>
</dbReference>
<dbReference type="InterPro" id="IPR049020">
    <property type="entry name" value="PRKAA1/2_AID"/>
</dbReference>
<feature type="region of interest" description="Disordered" evidence="11">
    <location>
        <begin position="382"/>
        <end position="485"/>
    </location>
</feature>
<evidence type="ECO:0000256" key="11">
    <source>
        <dbReference type="SAM" id="MobiDB-lite"/>
    </source>
</evidence>
<dbReference type="Pfam" id="PF00069">
    <property type="entry name" value="Pkinase"/>
    <property type="match status" value="1"/>
</dbReference>
<dbReference type="SUPFAM" id="SSF56112">
    <property type="entry name" value="Protein kinase-like (PK-like)"/>
    <property type="match status" value="1"/>
</dbReference>
<dbReference type="PROSITE" id="PS00107">
    <property type="entry name" value="PROTEIN_KINASE_ATP"/>
    <property type="match status" value="1"/>
</dbReference>
<evidence type="ECO:0000256" key="10">
    <source>
        <dbReference type="PROSITE-ProRule" id="PRU10141"/>
    </source>
</evidence>
<evidence type="ECO:0000259" key="12">
    <source>
        <dbReference type="PROSITE" id="PS50011"/>
    </source>
</evidence>
<evidence type="ECO:0000256" key="9">
    <source>
        <dbReference type="ARBA" id="ARBA00048679"/>
    </source>
</evidence>
<evidence type="ECO:0000313" key="14">
    <source>
        <dbReference type="Proteomes" id="UP000327493"/>
    </source>
</evidence>
<dbReference type="Gene3D" id="1.10.8.10">
    <property type="entry name" value="DNA helicase RuvA subunit, C-terminal domain"/>
    <property type="match status" value="1"/>
</dbReference>
<evidence type="ECO:0000256" key="6">
    <source>
        <dbReference type="ARBA" id="ARBA00022777"/>
    </source>
</evidence>
<dbReference type="AlphaFoldDB" id="A0A5J5D8X2"/>
<dbReference type="PROSITE" id="PS50011">
    <property type="entry name" value="PROTEIN_KINASE_DOM"/>
    <property type="match status" value="1"/>
</dbReference>
<keyword evidence="14" id="KW-1185">Reference proteome</keyword>
<comment type="catalytic activity">
    <reaction evidence="8">
        <text>L-threonyl-[protein] + ATP = O-phospho-L-threonyl-[protein] + ADP + H(+)</text>
        <dbReference type="Rhea" id="RHEA:46608"/>
        <dbReference type="Rhea" id="RHEA-COMP:11060"/>
        <dbReference type="Rhea" id="RHEA-COMP:11605"/>
        <dbReference type="ChEBI" id="CHEBI:15378"/>
        <dbReference type="ChEBI" id="CHEBI:30013"/>
        <dbReference type="ChEBI" id="CHEBI:30616"/>
        <dbReference type="ChEBI" id="CHEBI:61977"/>
        <dbReference type="ChEBI" id="CHEBI:456216"/>
        <dbReference type="EC" id="2.7.11.1"/>
    </reaction>
</comment>
<dbReference type="FunFam" id="1.10.8.10:FF:000014">
    <property type="entry name" value="Non-specific serine/threonine protein kinase"/>
    <property type="match status" value="1"/>
</dbReference>
<keyword evidence="7 10" id="KW-0067">ATP-binding</keyword>
<dbReference type="InterPro" id="IPR028375">
    <property type="entry name" value="KA1/Ssp2_C"/>
</dbReference>
<dbReference type="GO" id="GO:0004674">
    <property type="term" value="F:protein serine/threonine kinase activity"/>
    <property type="evidence" value="ECO:0007669"/>
    <property type="project" value="UniProtKB-KW"/>
</dbReference>
<dbReference type="GO" id="GO:0106310">
    <property type="term" value="F:protein serine kinase activity"/>
    <property type="evidence" value="ECO:0007669"/>
    <property type="project" value="RHEA"/>
</dbReference>
<keyword evidence="3" id="KW-0723">Serine/threonine-protein kinase</keyword>
<name>A0A5J5D8X2_9PERO</name>
<evidence type="ECO:0000256" key="3">
    <source>
        <dbReference type="ARBA" id="ARBA00022527"/>
    </source>
</evidence>
<evidence type="ECO:0000256" key="1">
    <source>
        <dbReference type="ARBA" id="ARBA00006234"/>
    </source>
</evidence>
<reference evidence="13 14" key="1">
    <citation type="submission" date="2019-08" db="EMBL/GenBank/DDBJ databases">
        <title>A chromosome-level genome assembly, high-density linkage maps, and genome scans reveal the genomic architecture of hybrid incompatibilities underlying speciation via character displacement in darters (Percidae: Etheostominae).</title>
        <authorList>
            <person name="Moran R.L."/>
            <person name="Catchen J.M."/>
            <person name="Fuller R.C."/>
        </authorList>
    </citation>
    <scope>NUCLEOTIDE SEQUENCE [LARGE SCALE GENOMIC DNA]</scope>
    <source>
        <strain evidence="13">EspeVRDwgs_2016</strain>
        <tissue evidence="13">Muscle</tissue>
    </source>
</reference>
<dbReference type="InterPro" id="IPR017441">
    <property type="entry name" value="Protein_kinase_ATP_BS"/>
</dbReference>
<sequence>MRPTALSLLAMMKRRCLCSHLHSTPVALSVVFEAADPMAGRQHTRRTERAQPSVTEKMAERQQQKNEGRVKIGHYVLGDTLGVGTFGKVKIGEHQLTGHKVAVKILNRQKIRSLDVVGKIKREIQNLKLFRHPHIIKLYQVISTPTDFFMVMEYVSGGELFDYICKHGRVWRPSLSNMMSDGEFLRTSCGSPNYAAPEVISGRLYAGPEVDIWSCGVILYALLCGTLPFDDEHVPTLFKKIRGGVFYMPEEDEWFKQDLPGYLFPEDPSYDASVLDEEAVKEVCEKFECTESEVVSSLYSGDPQDQLAVAYHLIIDNRRIMTQASEFYLASSPPQGSFIEEGMPLPPGVKPHPERMPPLLADSPKSRCPLDALNTTRPKPLAVKKSKWHLGIRSGEPVSPASAEEESGDGNFGENEPAAVPDDIMEAVGFKSGSSTPQRSGSTAGLHRPRLSIDSASPAFDLPQLSSSLPGSLSGSSPLISPRQGSHTMDFFEMCASLITTLAR</sequence>
<dbReference type="GO" id="GO:0005524">
    <property type="term" value="F:ATP binding"/>
    <property type="evidence" value="ECO:0007669"/>
    <property type="project" value="UniProtKB-UniRule"/>
</dbReference>
<dbReference type="GO" id="GO:0035556">
    <property type="term" value="P:intracellular signal transduction"/>
    <property type="evidence" value="ECO:0007669"/>
    <property type="project" value="TreeGrafter"/>
</dbReference>
<keyword evidence="6" id="KW-0418">Kinase</keyword>
<evidence type="ECO:0000256" key="5">
    <source>
        <dbReference type="ARBA" id="ARBA00022741"/>
    </source>
</evidence>
<accession>A0A5J5D8X2</accession>
<dbReference type="SUPFAM" id="SSF103243">
    <property type="entry name" value="KA1-like"/>
    <property type="match status" value="2"/>
</dbReference>
<dbReference type="InterPro" id="IPR000719">
    <property type="entry name" value="Prot_kinase_dom"/>
</dbReference>
<protein>
    <recommendedName>
        <fullName evidence="2">non-specific serine/threonine protein kinase</fullName>
        <ecNumber evidence="2">2.7.11.1</ecNumber>
    </recommendedName>
</protein>
<dbReference type="FunFam" id="1.10.510.10:FF:000571">
    <property type="entry name" value="Maternal embryonic leucine zipper kinase"/>
    <property type="match status" value="1"/>
</dbReference>
<evidence type="ECO:0000256" key="8">
    <source>
        <dbReference type="ARBA" id="ARBA00047899"/>
    </source>
</evidence>
<dbReference type="EC" id="2.7.11.1" evidence="2"/>
<dbReference type="Proteomes" id="UP000327493">
    <property type="component" value="Chromosome 9"/>
</dbReference>
<dbReference type="Gene3D" id="1.10.510.10">
    <property type="entry name" value="Transferase(Phosphotransferase) domain 1"/>
    <property type="match status" value="1"/>
</dbReference>
<dbReference type="InterPro" id="IPR011009">
    <property type="entry name" value="Kinase-like_dom_sf"/>
</dbReference>
<feature type="domain" description="Protein kinase" evidence="12">
    <location>
        <begin position="75"/>
        <end position="328"/>
    </location>
</feature>
<feature type="binding site" evidence="10">
    <location>
        <position position="104"/>
    </location>
    <ligand>
        <name>ATP</name>
        <dbReference type="ChEBI" id="CHEBI:30616"/>
    </ligand>
</feature>
<keyword evidence="4" id="KW-0808">Transferase</keyword>
<feature type="compositionally biased region" description="Polar residues" evidence="11">
    <location>
        <begin position="432"/>
        <end position="443"/>
    </location>
</feature>
<evidence type="ECO:0000256" key="4">
    <source>
        <dbReference type="ARBA" id="ARBA00022679"/>
    </source>
</evidence>
<feature type="compositionally biased region" description="Low complexity" evidence="11">
    <location>
        <begin position="462"/>
        <end position="482"/>
    </location>
</feature>
<dbReference type="GO" id="GO:0005737">
    <property type="term" value="C:cytoplasm"/>
    <property type="evidence" value="ECO:0007669"/>
    <property type="project" value="TreeGrafter"/>
</dbReference>
<dbReference type="Pfam" id="PF21147">
    <property type="entry name" value="AMPK_alpha_AID"/>
    <property type="match status" value="1"/>
</dbReference>
<dbReference type="EMBL" id="VOFY01000009">
    <property type="protein sequence ID" value="KAA8589844.1"/>
    <property type="molecule type" value="Genomic_DNA"/>
</dbReference>
<feature type="region of interest" description="Disordered" evidence="11">
    <location>
        <begin position="38"/>
        <end position="65"/>
    </location>
</feature>
<dbReference type="PANTHER" id="PTHR24346:SF104">
    <property type="entry name" value="5'-AMP-ACTIVATED PROTEIN KINASE CATALYTIC SUBUNIT ALPHA-2"/>
    <property type="match status" value="1"/>
</dbReference>